<feature type="compositionally biased region" description="Polar residues" evidence="1">
    <location>
        <begin position="668"/>
        <end position="687"/>
    </location>
</feature>
<dbReference type="InParanoid" id="A0A0G4EJG0"/>
<organism evidence="2 3">
    <name type="scientific">Vitrella brassicaformis (strain CCMP3155)</name>
    <dbReference type="NCBI Taxonomy" id="1169540"/>
    <lineage>
        <taxon>Eukaryota</taxon>
        <taxon>Sar</taxon>
        <taxon>Alveolata</taxon>
        <taxon>Colpodellida</taxon>
        <taxon>Vitrellaceae</taxon>
        <taxon>Vitrella</taxon>
    </lineage>
</organism>
<feature type="region of interest" description="Disordered" evidence="1">
    <location>
        <begin position="668"/>
        <end position="979"/>
    </location>
</feature>
<reference evidence="2 3" key="1">
    <citation type="submission" date="2014-11" db="EMBL/GenBank/DDBJ databases">
        <authorList>
            <person name="Zhu J."/>
            <person name="Qi W."/>
            <person name="Song R."/>
        </authorList>
    </citation>
    <scope>NUCLEOTIDE SEQUENCE [LARGE SCALE GENOMIC DNA]</scope>
</reference>
<feature type="compositionally biased region" description="Pro residues" evidence="1">
    <location>
        <begin position="707"/>
        <end position="720"/>
    </location>
</feature>
<dbReference type="EMBL" id="CDMY01000243">
    <property type="protein sequence ID" value="CEL96625.1"/>
    <property type="molecule type" value="Genomic_DNA"/>
</dbReference>
<feature type="region of interest" description="Disordered" evidence="1">
    <location>
        <begin position="1"/>
        <end position="113"/>
    </location>
</feature>
<feature type="compositionally biased region" description="Low complexity" evidence="1">
    <location>
        <begin position="819"/>
        <end position="828"/>
    </location>
</feature>
<evidence type="ECO:0000256" key="1">
    <source>
        <dbReference type="SAM" id="MobiDB-lite"/>
    </source>
</evidence>
<feature type="compositionally biased region" description="Basic and acidic residues" evidence="1">
    <location>
        <begin position="730"/>
        <end position="747"/>
    </location>
</feature>
<dbReference type="VEuPathDB" id="CryptoDB:Vbra_7605"/>
<keyword evidence="3" id="KW-1185">Reference proteome</keyword>
<proteinExistence type="predicted"/>
<name>A0A0G4EJG0_VITBC</name>
<feature type="compositionally biased region" description="Low complexity" evidence="1">
    <location>
        <begin position="908"/>
        <end position="918"/>
    </location>
</feature>
<feature type="compositionally biased region" description="Basic residues" evidence="1">
    <location>
        <begin position="802"/>
        <end position="812"/>
    </location>
</feature>
<feature type="compositionally biased region" description="Pro residues" evidence="1">
    <location>
        <begin position="757"/>
        <end position="769"/>
    </location>
</feature>
<sequence length="979" mass="106152">MSSPNGPNACPAAEAAEILPDVKNSDNAAAVHSPQLPITSPSPPAHHDAHAAVGKGPSEPQHRAAPQSKGQGGDTATGVSLGKKRKRRGGGTKPDDTSSKEGGGGSSEVSTFGAETMMKRVTVSADVAELLRAIESPLSHLVITDASLQVSPLHRHIGAAHLPPTERAYTLIRWLEHLAAHPSFTTDPISLAMDLQRWRLARVGGVSGPLEEIFANGKGWCEREDIRFEGGWGDGWQEVVTRVRQEADMATLEIIGTEVPTGFLAQGTPSSLSKGVSALWSHLTAGWEVRALQMPHYLRDVFRHFWRQAGQSPNEQMLVWTIDGSGEGDLLPPPLLDESVEGLVVEAQLLNALRLDVNTELIHNRAATATQEVATRSLPSYCHPWQSHFAPSLPSPAFIWVGLAGPPKALARLHKEFLETLPFWHCLQLPIPLPPIPPDTPSLIKALQSEPFTDLLDAVLHTHHVCGKVYPPVSESSWVRARQSGGGCGGYGDSDGPCMHLMLDRSNWGEGEGEADRTLNFLMNGPVLSARGELETAARAMVYAMCGQPKALLRLEARYAEEVGRSRMRRGDFTKATLVSEWLALGGPGGEGGDVGVGGGAAVDDTLDQLQRENAAKHLRDGLSIGLHLAKMCRLAGLVSEDYYQQAKRLMKDQWHGRTPAVLMLGDQQPSINMSDGPSEPSLTVTQPPLPLSPELAPQPHTQAPQPHSPPDNQPSPEQLPDPNTQQPLPEDHPEGGREECRQDKTSPKKRRWDVRPPSPVSIEPPPCSPVQSRLPSRSPPSQPRGRRSPQQPSRSPPCRVRPPRLCHRTSQRQRQDQRSMSPITDAAARQEPRRAAEPPPVRTRKELPPLLPTPRHAPRYSPRCSPSPVPFSGDRGQRDAKRRRLGDAAIVPFSSSRRRGDAGGGARAPSPRAGRPSWDVVRGERPGSEGLASDETWTLASETPRHSGGSGWRGRGRGRWGGRGDGEHRSNNFGRGGR</sequence>
<protein>
    <submittedName>
        <fullName evidence="2">Uncharacterized protein</fullName>
    </submittedName>
</protein>
<dbReference type="AlphaFoldDB" id="A0A0G4EJG0"/>
<accession>A0A0G4EJG0</accession>
<feature type="compositionally biased region" description="Low complexity" evidence="1">
    <location>
        <begin position="789"/>
        <end position="799"/>
    </location>
</feature>
<gene>
    <name evidence="2" type="ORF">Vbra_7605</name>
</gene>
<evidence type="ECO:0000313" key="3">
    <source>
        <dbReference type="Proteomes" id="UP000041254"/>
    </source>
</evidence>
<evidence type="ECO:0000313" key="2">
    <source>
        <dbReference type="EMBL" id="CEL96625.1"/>
    </source>
</evidence>
<dbReference type="Proteomes" id="UP000041254">
    <property type="component" value="Unassembled WGS sequence"/>
</dbReference>